<comment type="caution">
    <text evidence="2">The sequence shown here is derived from an EMBL/GenBank/DDBJ whole genome shotgun (WGS) entry which is preliminary data.</text>
</comment>
<organism evidence="2 3">
    <name type="scientific">Funneliformis caledonium</name>
    <dbReference type="NCBI Taxonomy" id="1117310"/>
    <lineage>
        <taxon>Eukaryota</taxon>
        <taxon>Fungi</taxon>
        <taxon>Fungi incertae sedis</taxon>
        <taxon>Mucoromycota</taxon>
        <taxon>Glomeromycotina</taxon>
        <taxon>Glomeromycetes</taxon>
        <taxon>Glomerales</taxon>
        <taxon>Glomeraceae</taxon>
        <taxon>Funneliformis</taxon>
    </lineage>
</organism>
<feature type="compositionally biased region" description="Low complexity" evidence="1">
    <location>
        <begin position="49"/>
        <end position="65"/>
    </location>
</feature>
<name>A0A9N9E0L9_9GLOM</name>
<keyword evidence="3" id="KW-1185">Reference proteome</keyword>
<evidence type="ECO:0000256" key="1">
    <source>
        <dbReference type="SAM" id="MobiDB-lite"/>
    </source>
</evidence>
<dbReference type="OrthoDB" id="2487205at2759"/>
<proteinExistence type="predicted"/>
<reference evidence="2" key="1">
    <citation type="submission" date="2021-06" db="EMBL/GenBank/DDBJ databases">
        <authorList>
            <person name="Kallberg Y."/>
            <person name="Tangrot J."/>
            <person name="Rosling A."/>
        </authorList>
    </citation>
    <scope>NUCLEOTIDE SEQUENCE</scope>
    <source>
        <strain evidence="2">UK204</strain>
    </source>
</reference>
<accession>A0A9N9E0L9</accession>
<evidence type="ECO:0000313" key="3">
    <source>
        <dbReference type="Proteomes" id="UP000789570"/>
    </source>
</evidence>
<dbReference type="Proteomes" id="UP000789570">
    <property type="component" value="Unassembled WGS sequence"/>
</dbReference>
<sequence length="81" mass="9259">MATLIFPTTFSDMKDFLPDFLENLLALRHTLIDLVKMIRIIAQKRLNMPSLPSSPLHSTTDSPPSMKKQKQDPFGILDNLY</sequence>
<protein>
    <submittedName>
        <fullName evidence="2">13715_t:CDS:1</fullName>
    </submittedName>
</protein>
<evidence type="ECO:0000313" key="2">
    <source>
        <dbReference type="EMBL" id="CAG8655399.1"/>
    </source>
</evidence>
<gene>
    <name evidence="2" type="ORF">FCALED_LOCUS11284</name>
</gene>
<dbReference type="AlphaFoldDB" id="A0A9N9E0L9"/>
<dbReference type="EMBL" id="CAJVPQ010004623">
    <property type="protein sequence ID" value="CAG8655399.1"/>
    <property type="molecule type" value="Genomic_DNA"/>
</dbReference>
<feature type="region of interest" description="Disordered" evidence="1">
    <location>
        <begin position="48"/>
        <end position="81"/>
    </location>
</feature>